<dbReference type="GO" id="GO:0048364">
    <property type="term" value="P:root development"/>
    <property type="evidence" value="ECO:0007669"/>
    <property type="project" value="InterPro"/>
</dbReference>
<dbReference type="EnsemblPlants" id="QL06p042177:mrna">
    <property type="protein sequence ID" value="QL06p042177:mrna:CDS:1"/>
    <property type="gene ID" value="QL06p042177"/>
</dbReference>
<dbReference type="PANTHER" id="PTHR33348">
    <property type="entry name" value="PRECURSOR OF CEP5"/>
    <property type="match status" value="1"/>
</dbReference>
<dbReference type="InParanoid" id="A0A7N2M1D5"/>
<keyword evidence="5" id="KW-0372">Hormone</keyword>
<dbReference type="EMBL" id="LRBV02000006">
    <property type="status" value="NOT_ANNOTATED_CDS"/>
    <property type="molecule type" value="Genomic_DNA"/>
</dbReference>
<dbReference type="Gramene" id="QL06p042177:mrna">
    <property type="protein sequence ID" value="QL06p042177:mrna:CDS:1"/>
    <property type="gene ID" value="QL06p042177"/>
</dbReference>
<evidence type="ECO:0000256" key="8">
    <source>
        <dbReference type="SAM" id="MobiDB-lite"/>
    </source>
</evidence>
<feature type="signal peptide" evidence="9">
    <location>
        <begin position="1"/>
        <end position="25"/>
    </location>
</feature>
<dbReference type="GO" id="GO:0006995">
    <property type="term" value="P:cellular response to nitrogen starvation"/>
    <property type="evidence" value="ECO:0007669"/>
    <property type="project" value="UniProtKB-ARBA"/>
</dbReference>
<sequence>MANATRTCLFFLLIILCHELLCIEGRNLNPRKKLECAKCLSPNTKGIATKPRKIAASPSSAKTTNDYVDAFRPTTPGHSPGVGHSIQN</sequence>
<feature type="compositionally biased region" description="Polar residues" evidence="8">
    <location>
        <begin position="57"/>
        <end position="66"/>
    </location>
</feature>
<evidence type="ECO:0000256" key="1">
    <source>
        <dbReference type="ARBA" id="ARBA00004271"/>
    </source>
</evidence>
<accession>A0A7N2M1D5</accession>
<evidence type="ECO:0000313" key="11">
    <source>
        <dbReference type="Proteomes" id="UP000594261"/>
    </source>
</evidence>
<dbReference type="GO" id="GO:0005179">
    <property type="term" value="F:hormone activity"/>
    <property type="evidence" value="ECO:0007669"/>
    <property type="project" value="UniProtKB-KW"/>
</dbReference>
<reference evidence="10" key="2">
    <citation type="submission" date="2021-01" db="UniProtKB">
        <authorList>
            <consortium name="EnsemblPlants"/>
        </authorList>
    </citation>
    <scope>IDENTIFICATION</scope>
</reference>
<dbReference type="GO" id="GO:0048046">
    <property type="term" value="C:apoplast"/>
    <property type="evidence" value="ECO:0007669"/>
    <property type="project" value="UniProtKB-SubCell"/>
</dbReference>
<evidence type="ECO:0000256" key="3">
    <source>
        <dbReference type="ARBA" id="ARBA00022523"/>
    </source>
</evidence>
<proteinExistence type="inferred from homology"/>
<feature type="region of interest" description="Disordered" evidence="8">
    <location>
        <begin position="50"/>
        <end position="88"/>
    </location>
</feature>
<protein>
    <submittedName>
        <fullName evidence="10">Uncharacterized protein</fullName>
    </submittedName>
</protein>
<evidence type="ECO:0000313" key="10">
    <source>
        <dbReference type="EnsemblPlants" id="QL06p042177:mrna:CDS:1"/>
    </source>
</evidence>
<keyword evidence="3" id="KW-0052">Apoplast</keyword>
<organism evidence="10 11">
    <name type="scientific">Quercus lobata</name>
    <name type="common">Valley oak</name>
    <dbReference type="NCBI Taxonomy" id="97700"/>
    <lineage>
        <taxon>Eukaryota</taxon>
        <taxon>Viridiplantae</taxon>
        <taxon>Streptophyta</taxon>
        <taxon>Embryophyta</taxon>
        <taxon>Tracheophyta</taxon>
        <taxon>Spermatophyta</taxon>
        <taxon>Magnoliopsida</taxon>
        <taxon>eudicotyledons</taxon>
        <taxon>Gunneridae</taxon>
        <taxon>Pentapetalae</taxon>
        <taxon>rosids</taxon>
        <taxon>fabids</taxon>
        <taxon>Fagales</taxon>
        <taxon>Fagaceae</taxon>
        <taxon>Quercus</taxon>
    </lineage>
</organism>
<evidence type="ECO:0000256" key="6">
    <source>
        <dbReference type="ARBA" id="ARBA00022729"/>
    </source>
</evidence>
<dbReference type="GO" id="GO:1902025">
    <property type="term" value="P:nitrate import"/>
    <property type="evidence" value="ECO:0007669"/>
    <property type="project" value="TreeGrafter"/>
</dbReference>
<evidence type="ECO:0000256" key="5">
    <source>
        <dbReference type="ARBA" id="ARBA00022702"/>
    </source>
</evidence>
<dbReference type="InterPro" id="IPR033250">
    <property type="entry name" value="CEP"/>
</dbReference>
<feature type="chain" id="PRO_5029835912" evidence="9">
    <location>
        <begin position="26"/>
        <end position="88"/>
    </location>
</feature>
<evidence type="ECO:0000256" key="2">
    <source>
        <dbReference type="ARBA" id="ARBA00008963"/>
    </source>
</evidence>
<keyword evidence="11" id="KW-1185">Reference proteome</keyword>
<dbReference type="PANTHER" id="PTHR33348:SF34">
    <property type="entry name" value="ENCODED PEPTIDE-RELATED"/>
    <property type="match status" value="1"/>
</dbReference>
<evidence type="ECO:0000256" key="7">
    <source>
        <dbReference type="ARBA" id="ARBA00023278"/>
    </source>
</evidence>
<name>A0A7N2M1D5_QUELO</name>
<dbReference type="AlphaFoldDB" id="A0A7N2M1D5"/>
<dbReference type="GO" id="GO:2000280">
    <property type="term" value="P:regulation of root development"/>
    <property type="evidence" value="ECO:0007669"/>
    <property type="project" value="TreeGrafter"/>
</dbReference>
<dbReference type="OMA" id="MIFSHEL"/>
<comment type="subcellular location">
    <subcellularLocation>
        <location evidence="1">Secreted</location>
        <location evidence="1">Extracellular space</location>
        <location evidence="1">Apoplast</location>
    </subcellularLocation>
</comment>
<reference evidence="10 11" key="1">
    <citation type="journal article" date="2016" name="G3 (Bethesda)">
        <title>First Draft Assembly and Annotation of the Genome of a California Endemic Oak Quercus lobata Nee (Fagaceae).</title>
        <authorList>
            <person name="Sork V.L."/>
            <person name="Fitz-Gibbon S.T."/>
            <person name="Puiu D."/>
            <person name="Crepeau M."/>
            <person name="Gugger P.F."/>
            <person name="Sherman R."/>
            <person name="Stevens K."/>
            <person name="Langley C.H."/>
            <person name="Pellegrini M."/>
            <person name="Salzberg S.L."/>
        </authorList>
    </citation>
    <scope>NUCLEOTIDE SEQUENCE [LARGE SCALE GENOMIC DNA]</scope>
    <source>
        <strain evidence="10 11">cv. SW786</strain>
    </source>
</reference>
<dbReference type="Proteomes" id="UP000594261">
    <property type="component" value="Chromosome 6"/>
</dbReference>
<comment type="similarity">
    <text evidence="2">Belongs to the C-terminally encoded plant signaling peptide (CEP) family.</text>
</comment>
<keyword evidence="4" id="KW-0964">Secreted</keyword>
<keyword evidence="7" id="KW-0379">Hydroxylation</keyword>
<keyword evidence="6 9" id="KW-0732">Signal</keyword>
<dbReference type="GO" id="GO:1901371">
    <property type="term" value="P:regulation of leaf morphogenesis"/>
    <property type="evidence" value="ECO:0007669"/>
    <property type="project" value="TreeGrafter"/>
</dbReference>
<evidence type="ECO:0000256" key="9">
    <source>
        <dbReference type="SAM" id="SignalP"/>
    </source>
</evidence>
<evidence type="ECO:0000256" key="4">
    <source>
        <dbReference type="ARBA" id="ARBA00022525"/>
    </source>
</evidence>